<feature type="transmembrane region" description="Helical" evidence="8">
    <location>
        <begin position="287"/>
        <end position="305"/>
    </location>
</feature>
<comment type="subcellular location">
    <subcellularLocation>
        <location evidence="1">Cell membrane</location>
        <topology evidence="1">Multi-pass membrane protein</topology>
    </subcellularLocation>
</comment>
<dbReference type="PANTHER" id="PTHR33908:SF11">
    <property type="entry name" value="MEMBRANE PROTEIN"/>
    <property type="match status" value="1"/>
</dbReference>
<feature type="transmembrane region" description="Helical" evidence="8">
    <location>
        <begin position="199"/>
        <end position="232"/>
    </location>
</feature>
<keyword evidence="4 10" id="KW-0808">Transferase</keyword>
<protein>
    <submittedName>
        <fullName evidence="10">Glycosyl transferase family 39</fullName>
    </submittedName>
</protein>
<dbReference type="GO" id="GO:0005886">
    <property type="term" value="C:plasma membrane"/>
    <property type="evidence" value="ECO:0007669"/>
    <property type="project" value="UniProtKB-SubCell"/>
</dbReference>
<accession>A0A386ZEC1</accession>
<dbReference type="Pfam" id="PF13231">
    <property type="entry name" value="PMT_2"/>
    <property type="match status" value="1"/>
</dbReference>
<evidence type="ECO:0000256" key="8">
    <source>
        <dbReference type="SAM" id="Phobius"/>
    </source>
</evidence>
<keyword evidence="3" id="KW-0328">Glycosyltransferase</keyword>
<dbReference type="KEGG" id="nyu:D7D52_18195"/>
<reference evidence="10 11" key="1">
    <citation type="submission" date="2018-09" db="EMBL/GenBank/DDBJ databases">
        <title>Nocardia yunnanensis sp. nov., an actinomycete isolated from a soil sample.</title>
        <authorList>
            <person name="Zhang J."/>
        </authorList>
    </citation>
    <scope>NUCLEOTIDE SEQUENCE [LARGE SCALE GENOMIC DNA]</scope>
    <source>
        <strain evidence="10 11">CFHS0054</strain>
    </source>
</reference>
<dbReference type="InterPro" id="IPR038731">
    <property type="entry name" value="RgtA/B/C-like"/>
</dbReference>
<evidence type="ECO:0000256" key="7">
    <source>
        <dbReference type="ARBA" id="ARBA00023136"/>
    </source>
</evidence>
<dbReference type="GO" id="GO:0009103">
    <property type="term" value="P:lipopolysaccharide biosynthetic process"/>
    <property type="evidence" value="ECO:0007669"/>
    <property type="project" value="UniProtKB-ARBA"/>
</dbReference>
<evidence type="ECO:0000259" key="9">
    <source>
        <dbReference type="Pfam" id="PF13231"/>
    </source>
</evidence>
<feature type="transmembrane region" description="Helical" evidence="8">
    <location>
        <begin position="389"/>
        <end position="407"/>
    </location>
</feature>
<feature type="transmembrane region" description="Helical" evidence="8">
    <location>
        <begin position="244"/>
        <end position="275"/>
    </location>
</feature>
<feature type="transmembrane region" description="Helical" evidence="8">
    <location>
        <begin position="338"/>
        <end position="359"/>
    </location>
</feature>
<feature type="transmembrane region" description="Helical" evidence="8">
    <location>
        <begin position="100"/>
        <end position="118"/>
    </location>
</feature>
<dbReference type="PANTHER" id="PTHR33908">
    <property type="entry name" value="MANNOSYLTRANSFERASE YKCB-RELATED"/>
    <property type="match status" value="1"/>
</dbReference>
<evidence type="ECO:0000313" key="11">
    <source>
        <dbReference type="Proteomes" id="UP000267164"/>
    </source>
</evidence>
<dbReference type="OrthoDB" id="5166595at2"/>
<evidence type="ECO:0000256" key="3">
    <source>
        <dbReference type="ARBA" id="ARBA00022676"/>
    </source>
</evidence>
<evidence type="ECO:0000256" key="2">
    <source>
        <dbReference type="ARBA" id="ARBA00022475"/>
    </source>
</evidence>
<feature type="transmembrane region" description="Helical" evidence="8">
    <location>
        <begin position="366"/>
        <end position="383"/>
    </location>
</feature>
<evidence type="ECO:0000313" key="10">
    <source>
        <dbReference type="EMBL" id="AYF75464.1"/>
    </source>
</evidence>
<dbReference type="Proteomes" id="UP000267164">
    <property type="component" value="Chromosome"/>
</dbReference>
<dbReference type="EMBL" id="CP032568">
    <property type="protein sequence ID" value="AYF75464.1"/>
    <property type="molecule type" value="Genomic_DNA"/>
</dbReference>
<keyword evidence="11" id="KW-1185">Reference proteome</keyword>
<dbReference type="InterPro" id="IPR050297">
    <property type="entry name" value="LipidA_mod_glycosyltrf_83"/>
</dbReference>
<name>A0A386ZEC1_9NOCA</name>
<feature type="transmembrane region" description="Helical" evidence="8">
    <location>
        <begin position="419"/>
        <end position="441"/>
    </location>
</feature>
<keyword evidence="2" id="KW-1003">Cell membrane</keyword>
<organism evidence="10 11">
    <name type="scientific">Nocardia yunnanensis</name>
    <dbReference type="NCBI Taxonomy" id="2382165"/>
    <lineage>
        <taxon>Bacteria</taxon>
        <taxon>Bacillati</taxon>
        <taxon>Actinomycetota</taxon>
        <taxon>Actinomycetes</taxon>
        <taxon>Mycobacteriales</taxon>
        <taxon>Nocardiaceae</taxon>
        <taxon>Nocardia</taxon>
    </lineage>
</organism>
<gene>
    <name evidence="10" type="ORF">D7D52_18195</name>
</gene>
<keyword evidence="6 8" id="KW-1133">Transmembrane helix</keyword>
<evidence type="ECO:0000256" key="1">
    <source>
        <dbReference type="ARBA" id="ARBA00004651"/>
    </source>
</evidence>
<evidence type="ECO:0000256" key="4">
    <source>
        <dbReference type="ARBA" id="ARBA00022679"/>
    </source>
</evidence>
<feature type="transmembrane region" description="Helical" evidence="8">
    <location>
        <begin position="166"/>
        <end position="187"/>
    </location>
</feature>
<dbReference type="GO" id="GO:0016763">
    <property type="term" value="F:pentosyltransferase activity"/>
    <property type="evidence" value="ECO:0007669"/>
    <property type="project" value="TreeGrafter"/>
</dbReference>
<keyword evidence="7 8" id="KW-0472">Membrane</keyword>
<sequence>MRPRRPRLRHSGSRCLHLSDDTAGARGGIDRHGALLSGGGCHAVVDGLGYCARRRGTDARHAPRAGESALIAAKVLRAKRAEHGIGNPRPGDPAPLRTEFAAGPVAAVVGVTAILLLARCARYDYFGDELYFVSAGRRPAVGYVDQGPLVPMLARAADVIAPHSPAALRIPAIVAAVTAIAVTALTARELGGGRRAQLLAASVFATCPFLVVQAAALSTFAFDATLSAVAVWLLIRWTRTGRDAAVVAAAVVVVVDIQVKLLVAVLLVGLAAGFVFAGPRIVVRRRALWASAGILAVSSAPALWWQSTHGWPQLAMGAVIDQEQQSATGGVAGLPLQIVLLAGLVGVPMALVGCWTLAVESEWRRYRFVVVAVAVQIGFVVAVDGRPYYLAGYLPVLFAAGATRLVGRAGPLSPRAMGRVLITSTAMAAAVALVLVCALPRPDSQLYRPTTDAAELSTRMRVFGTSGWDRLTAAVTNAYRSLPPEQAAHTVVVAQNYWQASALDIMAADPLPVYSANRGFAQFGTPPAAMTSALYVSAGDAESLLRRSFSTVRLLSRLDDPRGFPGIDRSVDLWLCDEPRRPWPQLWSEMTTNTFATGL</sequence>
<evidence type="ECO:0000256" key="5">
    <source>
        <dbReference type="ARBA" id="ARBA00022692"/>
    </source>
</evidence>
<evidence type="ECO:0000256" key="6">
    <source>
        <dbReference type="ARBA" id="ARBA00022989"/>
    </source>
</evidence>
<feature type="domain" description="Glycosyltransferase RgtA/B/C/D-like" evidence="9">
    <location>
        <begin position="145"/>
        <end position="305"/>
    </location>
</feature>
<keyword evidence="5 8" id="KW-0812">Transmembrane</keyword>
<dbReference type="AlphaFoldDB" id="A0A386ZEC1"/>
<proteinExistence type="predicted"/>